<sequence>MELKQWDAMRGGDEEAFAWMFNRYFKFLYNYGRKIGADDAAVQEAVHELFVELWRFRDNVSPTTSARFYLYRSLRRRLLRNGAQKSFFTSEGALIEEAFHFSELSSDENLNEAQPSDQRLYRLQKLLSDLSPRQYEALILRLQDGLSFAEIGTILCVNETTARELLQRGLTQMKQYAKYVL</sequence>
<dbReference type="Proteomes" id="UP000613030">
    <property type="component" value="Unassembled WGS sequence"/>
</dbReference>
<comment type="caution">
    <text evidence="7">The sequence shown here is derived from an EMBL/GenBank/DDBJ whole genome shotgun (WGS) entry which is preliminary data.</text>
</comment>
<dbReference type="EMBL" id="JAERRB010000006">
    <property type="protein sequence ID" value="MBL0743099.1"/>
    <property type="molecule type" value="Genomic_DNA"/>
</dbReference>
<dbReference type="Gene3D" id="1.10.10.10">
    <property type="entry name" value="Winged helix-like DNA-binding domain superfamily/Winged helix DNA-binding domain"/>
    <property type="match status" value="1"/>
</dbReference>
<evidence type="ECO:0000259" key="5">
    <source>
        <dbReference type="Pfam" id="PF04542"/>
    </source>
</evidence>
<comment type="similarity">
    <text evidence="1">Belongs to the sigma-70 factor family. ECF subfamily.</text>
</comment>
<evidence type="ECO:0000256" key="3">
    <source>
        <dbReference type="ARBA" id="ARBA00023082"/>
    </source>
</evidence>
<protein>
    <submittedName>
        <fullName evidence="7">Sigma-70 family RNA polymerase sigma factor</fullName>
    </submittedName>
</protein>
<evidence type="ECO:0000313" key="8">
    <source>
        <dbReference type="Proteomes" id="UP000613030"/>
    </source>
</evidence>
<dbReference type="SUPFAM" id="SSF88659">
    <property type="entry name" value="Sigma3 and sigma4 domains of RNA polymerase sigma factors"/>
    <property type="match status" value="1"/>
</dbReference>
<dbReference type="Gene3D" id="1.10.1740.10">
    <property type="match status" value="1"/>
</dbReference>
<evidence type="ECO:0000313" key="7">
    <source>
        <dbReference type="EMBL" id="MBL0743099.1"/>
    </source>
</evidence>
<proteinExistence type="inferred from homology"/>
<dbReference type="PANTHER" id="PTHR43133">
    <property type="entry name" value="RNA POLYMERASE ECF-TYPE SIGMA FACTO"/>
    <property type="match status" value="1"/>
</dbReference>
<keyword evidence="2" id="KW-0805">Transcription regulation</keyword>
<organism evidence="7 8">
    <name type="scientific">Chryseolinea lacunae</name>
    <dbReference type="NCBI Taxonomy" id="2801331"/>
    <lineage>
        <taxon>Bacteria</taxon>
        <taxon>Pseudomonadati</taxon>
        <taxon>Bacteroidota</taxon>
        <taxon>Cytophagia</taxon>
        <taxon>Cytophagales</taxon>
        <taxon>Fulvivirgaceae</taxon>
        <taxon>Chryseolinea</taxon>
    </lineage>
</organism>
<keyword evidence="3" id="KW-0731">Sigma factor</keyword>
<dbReference type="RefSeq" id="WP_202012110.1">
    <property type="nucleotide sequence ID" value="NZ_JAERRB010000006.1"/>
</dbReference>
<evidence type="ECO:0000256" key="1">
    <source>
        <dbReference type="ARBA" id="ARBA00010641"/>
    </source>
</evidence>
<dbReference type="PANTHER" id="PTHR43133:SF46">
    <property type="entry name" value="RNA POLYMERASE SIGMA-70 FACTOR ECF SUBFAMILY"/>
    <property type="match status" value="1"/>
</dbReference>
<dbReference type="InterPro" id="IPR036388">
    <property type="entry name" value="WH-like_DNA-bd_sf"/>
</dbReference>
<dbReference type="InterPro" id="IPR013325">
    <property type="entry name" value="RNA_pol_sigma_r2"/>
</dbReference>
<dbReference type="NCBIfam" id="TIGR02937">
    <property type="entry name" value="sigma70-ECF"/>
    <property type="match status" value="1"/>
</dbReference>
<keyword evidence="8" id="KW-1185">Reference proteome</keyword>
<feature type="domain" description="RNA polymerase sigma factor 70 region 4 type 2" evidence="6">
    <location>
        <begin position="122"/>
        <end position="173"/>
    </location>
</feature>
<gene>
    <name evidence="7" type="ORF">JI741_17850</name>
</gene>
<dbReference type="InterPro" id="IPR007627">
    <property type="entry name" value="RNA_pol_sigma70_r2"/>
</dbReference>
<evidence type="ECO:0000256" key="2">
    <source>
        <dbReference type="ARBA" id="ARBA00023015"/>
    </source>
</evidence>
<dbReference type="InterPro" id="IPR013324">
    <property type="entry name" value="RNA_pol_sigma_r3/r4-like"/>
</dbReference>
<feature type="domain" description="RNA polymerase sigma-70 region 2" evidence="5">
    <location>
        <begin position="20"/>
        <end position="80"/>
    </location>
</feature>
<name>A0ABS1KUE6_9BACT</name>
<dbReference type="InterPro" id="IPR014284">
    <property type="entry name" value="RNA_pol_sigma-70_dom"/>
</dbReference>
<evidence type="ECO:0000256" key="4">
    <source>
        <dbReference type="ARBA" id="ARBA00023163"/>
    </source>
</evidence>
<dbReference type="InterPro" id="IPR039425">
    <property type="entry name" value="RNA_pol_sigma-70-like"/>
</dbReference>
<keyword evidence="4" id="KW-0804">Transcription</keyword>
<accession>A0ABS1KUE6</accession>
<dbReference type="SUPFAM" id="SSF88946">
    <property type="entry name" value="Sigma2 domain of RNA polymerase sigma factors"/>
    <property type="match status" value="1"/>
</dbReference>
<dbReference type="CDD" id="cd06171">
    <property type="entry name" value="Sigma70_r4"/>
    <property type="match status" value="1"/>
</dbReference>
<reference evidence="7 8" key="1">
    <citation type="submission" date="2021-01" db="EMBL/GenBank/DDBJ databases">
        <title>Chryseolinea sp. Jin1 Genome sequencing and assembly.</title>
        <authorList>
            <person name="Kim I."/>
        </authorList>
    </citation>
    <scope>NUCLEOTIDE SEQUENCE [LARGE SCALE GENOMIC DNA]</scope>
    <source>
        <strain evidence="7 8">Jin1</strain>
    </source>
</reference>
<evidence type="ECO:0000259" key="6">
    <source>
        <dbReference type="Pfam" id="PF08281"/>
    </source>
</evidence>
<dbReference type="Pfam" id="PF08281">
    <property type="entry name" value="Sigma70_r4_2"/>
    <property type="match status" value="1"/>
</dbReference>
<dbReference type="Pfam" id="PF04542">
    <property type="entry name" value="Sigma70_r2"/>
    <property type="match status" value="1"/>
</dbReference>
<dbReference type="InterPro" id="IPR013249">
    <property type="entry name" value="RNA_pol_sigma70_r4_t2"/>
</dbReference>